<evidence type="ECO:0000313" key="1">
    <source>
        <dbReference type="EMBL" id="ELR65021.1"/>
    </source>
</evidence>
<gene>
    <name evidence="1" type="ORF">C942_02115</name>
</gene>
<comment type="caution">
    <text evidence="1">The sequence shown here is derived from an EMBL/GenBank/DDBJ whole genome shotgun (WGS) entry which is preliminary data.</text>
</comment>
<keyword evidence="2" id="KW-1185">Reference proteome</keyword>
<dbReference type="Proteomes" id="UP000011134">
    <property type="component" value="Unassembled WGS sequence"/>
</dbReference>
<dbReference type="AlphaFoldDB" id="L8J882"/>
<proteinExistence type="predicted"/>
<organism evidence="1 2">
    <name type="scientific">Photobacterium marinum</name>
    <dbReference type="NCBI Taxonomy" id="1056511"/>
    <lineage>
        <taxon>Bacteria</taxon>
        <taxon>Pseudomonadati</taxon>
        <taxon>Pseudomonadota</taxon>
        <taxon>Gammaproteobacteria</taxon>
        <taxon>Vibrionales</taxon>
        <taxon>Vibrionaceae</taxon>
        <taxon>Photobacterium</taxon>
    </lineage>
</organism>
<dbReference type="PATRIC" id="fig|1056511.3.peg.3188"/>
<evidence type="ECO:0000313" key="2">
    <source>
        <dbReference type="Proteomes" id="UP000011134"/>
    </source>
</evidence>
<name>L8J882_9GAMM</name>
<sequence>MPGLGRAFLFDTKQNNNRSNQSVVTRLRTAQINGDIVARHQSYRIK</sequence>
<dbReference type="EMBL" id="AMZO01000021">
    <property type="protein sequence ID" value="ELR65021.1"/>
    <property type="molecule type" value="Genomic_DNA"/>
</dbReference>
<reference evidence="1 2" key="1">
    <citation type="submission" date="2012-12" db="EMBL/GenBank/DDBJ databases">
        <title>Genome Assembly of Photobacterium sp. AK15.</title>
        <authorList>
            <person name="Khatri I."/>
            <person name="Vaidya B."/>
            <person name="Srinivas T.N.R."/>
            <person name="Subramanian S."/>
            <person name="Pinnaka A."/>
        </authorList>
    </citation>
    <scope>NUCLEOTIDE SEQUENCE [LARGE SCALE GENOMIC DNA]</scope>
    <source>
        <strain evidence="1 2">AK15</strain>
    </source>
</reference>
<accession>L8J882</accession>
<protein>
    <submittedName>
        <fullName evidence="1">Uncharacterized protein</fullName>
    </submittedName>
</protein>